<evidence type="ECO:0000256" key="8">
    <source>
        <dbReference type="ARBA" id="ARBA00023163"/>
    </source>
</evidence>
<keyword evidence="4" id="KW-0863">Zinc-finger</keyword>
<feature type="repeat" description="MBT" evidence="10">
    <location>
        <begin position="334"/>
        <end position="437"/>
    </location>
</feature>
<evidence type="ECO:0000259" key="11">
    <source>
        <dbReference type="PROSITE" id="PS50105"/>
    </source>
</evidence>
<dbReference type="PROSITE" id="PS51802">
    <property type="entry name" value="ZF_CCHHC"/>
    <property type="match status" value="1"/>
</dbReference>
<dbReference type="Proteomes" id="UP001642483">
    <property type="component" value="Unassembled WGS sequence"/>
</dbReference>
<evidence type="ECO:0000256" key="10">
    <source>
        <dbReference type="PROSITE-ProRule" id="PRU00459"/>
    </source>
</evidence>
<dbReference type="InterPro" id="IPR004092">
    <property type="entry name" value="Mbt"/>
</dbReference>
<keyword evidence="6" id="KW-0156">Chromatin regulator</keyword>
<dbReference type="SMART" id="SM00561">
    <property type="entry name" value="MBT"/>
    <property type="match status" value="3"/>
</dbReference>
<dbReference type="Gene3D" id="4.10.320.30">
    <property type="match status" value="1"/>
</dbReference>
<dbReference type="InterPro" id="IPR036060">
    <property type="entry name" value="Znf_C2H2C_sf"/>
</dbReference>
<keyword evidence="9" id="KW-0539">Nucleus</keyword>
<dbReference type="EMBL" id="CAWYQH010000119">
    <property type="protein sequence ID" value="CAK8690742.1"/>
    <property type="molecule type" value="Genomic_DNA"/>
</dbReference>
<dbReference type="PANTHER" id="PTHR12247:SF131">
    <property type="entry name" value="LD05287P"/>
    <property type="match status" value="1"/>
</dbReference>
<keyword evidence="2" id="KW-0479">Metal-binding</keyword>
<dbReference type="InterPro" id="IPR001660">
    <property type="entry name" value="SAM"/>
</dbReference>
<accession>A0ABP0GG43</accession>
<evidence type="ECO:0000256" key="3">
    <source>
        <dbReference type="ARBA" id="ARBA00022737"/>
    </source>
</evidence>
<feature type="repeat" description="MBT" evidence="10">
    <location>
        <begin position="445"/>
        <end position="543"/>
    </location>
</feature>
<dbReference type="Pfam" id="PF02820">
    <property type="entry name" value="MBT"/>
    <property type="match status" value="3"/>
</dbReference>
<name>A0ABP0GG43_CLALP</name>
<evidence type="ECO:0000256" key="6">
    <source>
        <dbReference type="ARBA" id="ARBA00022853"/>
    </source>
</evidence>
<evidence type="ECO:0000256" key="4">
    <source>
        <dbReference type="ARBA" id="ARBA00022771"/>
    </source>
</evidence>
<dbReference type="SUPFAM" id="SSF47769">
    <property type="entry name" value="SAM/Pointed domain"/>
    <property type="match status" value="1"/>
</dbReference>
<dbReference type="PROSITE" id="PS51079">
    <property type="entry name" value="MBT"/>
    <property type="match status" value="3"/>
</dbReference>
<dbReference type="Gene3D" id="1.10.150.50">
    <property type="entry name" value="Transcription Factor, Ets-1"/>
    <property type="match status" value="1"/>
</dbReference>
<dbReference type="PANTHER" id="PTHR12247">
    <property type="entry name" value="POLYCOMB GROUP PROTEIN"/>
    <property type="match status" value="1"/>
</dbReference>
<evidence type="ECO:0000313" key="13">
    <source>
        <dbReference type="Proteomes" id="UP001642483"/>
    </source>
</evidence>
<keyword evidence="5" id="KW-0862">Zinc</keyword>
<proteinExistence type="predicted"/>
<dbReference type="PROSITE" id="PS50105">
    <property type="entry name" value="SAM_DOMAIN"/>
    <property type="match status" value="1"/>
</dbReference>
<evidence type="ECO:0000313" key="12">
    <source>
        <dbReference type="EMBL" id="CAK8690742.1"/>
    </source>
</evidence>
<evidence type="ECO:0000256" key="1">
    <source>
        <dbReference type="ARBA" id="ARBA00004123"/>
    </source>
</evidence>
<reference evidence="12 13" key="1">
    <citation type="submission" date="2024-02" db="EMBL/GenBank/DDBJ databases">
        <authorList>
            <person name="Daric V."/>
            <person name="Darras S."/>
        </authorList>
    </citation>
    <scope>NUCLEOTIDE SEQUENCE [LARGE SCALE GENOMIC DNA]</scope>
</reference>
<dbReference type="SMART" id="SM00454">
    <property type="entry name" value="SAM"/>
    <property type="match status" value="1"/>
</dbReference>
<evidence type="ECO:0000256" key="7">
    <source>
        <dbReference type="ARBA" id="ARBA00023015"/>
    </source>
</evidence>
<dbReference type="SUPFAM" id="SSF63748">
    <property type="entry name" value="Tudor/PWWP/MBT"/>
    <property type="match status" value="3"/>
</dbReference>
<feature type="repeat" description="MBT" evidence="10">
    <location>
        <begin position="552"/>
        <end position="646"/>
    </location>
</feature>
<comment type="caution">
    <text evidence="12">The sequence shown here is derived from an EMBL/GenBank/DDBJ whole genome shotgun (WGS) entry which is preliminary data.</text>
</comment>
<protein>
    <recommendedName>
        <fullName evidence="11">SAM domain-containing protein</fullName>
    </recommendedName>
</protein>
<dbReference type="Gene3D" id="2.30.30.140">
    <property type="match status" value="3"/>
</dbReference>
<evidence type="ECO:0000256" key="5">
    <source>
        <dbReference type="ARBA" id="ARBA00022833"/>
    </source>
</evidence>
<comment type="subcellular location">
    <subcellularLocation>
        <location evidence="1">Nucleus</location>
    </subcellularLocation>
</comment>
<dbReference type="InterPro" id="IPR013761">
    <property type="entry name" value="SAM/pointed_sf"/>
</dbReference>
<dbReference type="CDD" id="cd20102">
    <property type="entry name" value="MBT_L3MBTL1-like_rpt2"/>
    <property type="match status" value="1"/>
</dbReference>
<evidence type="ECO:0000256" key="9">
    <source>
        <dbReference type="ARBA" id="ARBA00023242"/>
    </source>
</evidence>
<evidence type="ECO:0000256" key="2">
    <source>
        <dbReference type="ARBA" id="ARBA00022723"/>
    </source>
</evidence>
<dbReference type="InterPro" id="IPR050548">
    <property type="entry name" value="PcG_chromatin_remod_factors"/>
</dbReference>
<dbReference type="Pfam" id="PF00536">
    <property type="entry name" value="SAM_1"/>
    <property type="match status" value="1"/>
</dbReference>
<sequence length="929" mass="105813">MNLHLNLIQRKFIYYQTYSYVNLSQNANASYDDIHDLKLCNTSYIDDVSDTIHERPNAVLTAHANVLTLYNVPETNLSTVDEHITENTAIYPQEESKQTLGLKWQNGIAALPGSDLKFRMNVDGDVEIMEGTETFSPKPCPTLNENHDPSDLNANLNASSTLSYKDPSSDIKPILTSMLEEIHSEDVNVHIKKVYSIKTDNNYTVSNYDEAIHEVLPETNNIALQNGRPFEGIKLNQHRRCDFCGKSSAGMKFFGRFCSKVCIGKNAHAKRRQNRLSLDSARQGKRKQSMDTVFADESAVTETGDLKIKIRLPSPNLSLKQMASPNSLEPSRKFNWNDYLSCASAIAASIEPFKSIKGQCPFPLAKNPFKVGWFLEAIDPFHQSLVCLVSVAQILGYRLRLHIEGYPDCYDFWVNADSPFIFPCGFCESTGRLLSPPKGYDPVEFNWKIYTGGNCKKVAPKHCFAFSDDMNKTEFRIGDKVEAVDRKHVELICAATITDIIDDYLLVHFDGWGNEYDYWVKHTSAYIRPIGWCENNGKDISPPLDYNSPRPFLWEEYLKYCGARATPESSFKPTTPNFQNNTKLEVVDKRNSMLIRVATIIDISELQIKVHFDGWRDEFDDLFDMDSPDLHPINWCTKTNHPLQAPPNFNSPWPSDTRKSCPIEGCNGLGHTNGPRILSYHKKHHSIYGCPYSAQNLDRSWAHDRTLLRKAFREHIATPSATFDDFEELDVDEKIMKRKRSFQAYGRQPSGVSTSKKYQSRLLPKRGRRFSDLRSTCPRFPRIDKPKPGNHRRHSAFKRQYQQSGFDLRLHPSFFAAVTSLPSVYLPPCWDENVKLLPGICDVVATEVTNWSVDEVGTFVARLTGKFEYGKQFTQEEIDGESLLLLTQTDLSKVLHIKLGPAIKIYNAILFFKVMGKELDSGVYPEKFH</sequence>
<feature type="domain" description="SAM" evidence="11">
    <location>
        <begin position="851"/>
        <end position="915"/>
    </location>
</feature>
<gene>
    <name evidence="12" type="ORF">CVLEPA_LOCUS23318</name>
</gene>
<keyword evidence="7" id="KW-0805">Transcription regulation</keyword>
<keyword evidence="8" id="KW-0804">Transcription</keyword>
<dbReference type="SUPFAM" id="SSF103637">
    <property type="entry name" value="CCHHC domain"/>
    <property type="match status" value="1"/>
</dbReference>
<keyword evidence="13" id="KW-1185">Reference proteome</keyword>
<dbReference type="CDD" id="cd20103">
    <property type="entry name" value="MBT_L3MBTL1-like_rpt3"/>
    <property type="match status" value="1"/>
</dbReference>
<organism evidence="12 13">
    <name type="scientific">Clavelina lepadiformis</name>
    <name type="common">Light-bulb sea squirt</name>
    <name type="synonym">Ascidia lepadiformis</name>
    <dbReference type="NCBI Taxonomy" id="159417"/>
    <lineage>
        <taxon>Eukaryota</taxon>
        <taxon>Metazoa</taxon>
        <taxon>Chordata</taxon>
        <taxon>Tunicata</taxon>
        <taxon>Ascidiacea</taxon>
        <taxon>Aplousobranchia</taxon>
        <taxon>Clavelinidae</taxon>
        <taxon>Clavelina</taxon>
    </lineage>
</organism>
<keyword evidence="3" id="KW-0677">Repeat</keyword>
<dbReference type="InterPro" id="IPR002515">
    <property type="entry name" value="Znf_C2H2C"/>
</dbReference>